<keyword evidence="1" id="KW-0812">Transmembrane</keyword>
<dbReference type="EMBL" id="MZ089769">
    <property type="protein sequence ID" value="QXN75091.1"/>
    <property type="molecule type" value="Genomic_DNA"/>
</dbReference>
<evidence type="ECO:0000256" key="1">
    <source>
        <dbReference type="SAM" id="Phobius"/>
    </source>
</evidence>
<protein>
    <submittedName>
        <fullName evidence="2">DNA pilot protein</fullName>
    </submittedName>
</protein>
<feature type="transmembrane region" description="Helical" evidence="1">
    <location>
        <begin position="20"/>
        <end position="43"/>
    </location>
</feature>
<accession>A0A8F5MKJ3</accession>
<reference evidence="2" key="1">
    <citation type="submission" date="2021-04" db="EMBL/GenBank/DDBJ databases">
        <title>Genomes of microviruses identified in yellow-bellied marmot fecal samples.</title>
        <authorList>
            <person name="Varsani A."/>
            <person name="Kraberger S."/>
            <person name="Chatterjee A."/>
            <person name="Richet C."/>
            <person name="Fontenele R.S."/>
            <person name="Schmidlin K."/>
            <person name="Blumstein D.T."/>
        </authorList>
    </citation>
    <scope>NUCLEOTIDE SEQUENCE</scope>
    <source>
        <strain evidence="2">Mar23</strain>
    </source>
</reference>
<keyword evidence="1" id="KW-0472">Membrane</keyword>
<proteinExistence type="predicted"/>
<organism evidence="2">
    <name type="scientific">Microvirus mar23</name>
    <dbReference type="NCBI Taxonomy" id="2851156"/>
    <lineage>
        <taxon>Viruses</taxon>
        <taxon>Monodnaviria</taxon>
        <taxon>Sangervirae</taxon>
        <taxon>Phixviricota</taxon>
        <taxon>Malgrandaviricetes</taxon>
        <taxon>Petitvirales</taxon>
        <taxon>Microviridae</taxon>
    </lineage>
</organism>
<name>A0A8F5MKJ3_9VIRU</name>
<keyword evidence="1" id="KW-1133">Transmembrane helix</keyword>
<evidence type="ECO:0000313" key="2">
    <source>
        <dbReference type="EMBL" id="QXN75091.1"/>
    </source>
</evidence>
<sequence>MMCLFNQNNFLKIMPFISPLLTTGISAGSSLLGGVLGGIFGGYQQKKANEYNRKMLAQQFQYNKQLAEEEFRRNVEMWQMQTAYNSPANQLARLTQAGINPHLAYAKGSINNVASQAPSYNAPSYGYEGSALPDTSGYISAGQNAAENVVRSTLSNDNLSAQGDYIRAQTQKVLLEAAAQETDNEIKRALKAEAISQGRFKTKILETEVDEKKWIVDNLVQTYEGKKLLNEFNAHTIDDRIDQVRFAVKLIKANIALKAAQTRSENYRRENFMPAQVDNIKAHTNLTNEQWNIIKKQAGFTGPVSDLKLLYEYIQEGTMDGLESGIIGTHIGIRDVGSLVGLLGGGKTKVIQKLAGSVKPSRKVK</sequence>